<evidence type="ECO:0000256" key="4">
    <source>
        <dbReference type="ARBA" id="ARBA00023128"/>
    </source>
</evidence>
<evidence type="ECO:0000313" key="9">
    <source>
        <dbReference type="Proteomes" id="UP000756132"/>
    </source>
</evidence>
<dbReference type="Proteomes" id="UP000756132">
    <property type="component" value="Chromosome 7"/>
</dbReference>
<dbReference type="RefSeq" id="XP_047764323.1">
    <property type="nucleotide sequence ID" value="XM_047909457.1"/>
</dbReference>
<comment type="subcellular location">
    <subcellularLocation>
        <location evidence="1">Mitochondrion</location>
    </subcellularLocation>
</comment>
<name>A0A9Q8PCL5_PASFU</name>
<dbReference type="EMBL" id="CP090169">
    <property type="protein sequence ID" value="UJO19957.1"/>
    <property type="molecule type" value="Genomic_DNA"/>
</dbReference>
<dbReference type="GO" id="GO:0005739">
    <property type="term" value="C:mitochondrion"/>
    <property type="evidence" value="ECO:0007669"/>
    <property type="project" value="UniProtKB-SubCell"/>
</dbReference>
<proteinExistence type="inferred from homology"/>
<evidence type="ECO:0000256" key="6">
    <source>
        <dbReference type="ARBA" id="ARBA00035183"/>
    </source>
</evidence>
<feature type="region of interest" description="Disordered" evidence="7">
    <location>
        <begin position="57"/>
        <end position="91"/>
    </location>
</feature>
<sequence>MRHLRPAQQALRLAAESLQQPYVCRACLAQARSIHTTSPRFAGVQDDEPFWKRMRKNLFGSKEATHADKSREEKRKRRLEEQPRTGPVTKTDTKGRVWEVAEVVDPTTHSNYVVSNTWQGLESVGSEEWVRRRADGGEQYQGFMAQKKLQLTNAQWQKLLRQIAVEVFSLQKQGRNVLEVCNEEPTASQEALMGKIRLVDFTEVELPGEESQSMRKVDVQDPMIKLAIIKRAMQLTGKRIPDPDVSSATSLEDLYNAFKIKEKIKKLAQTPQLQQVSQQAPNVQVHASRRTPVHKEKEIGRWKMIEDELVLRDLPVFGSRYQDSKEVWKNGGL</sequence>
<protein>
    <recommendedName>
        <fullName evidence="6">Large ribosomal subunit protein mL50</fullName>
    </recommendedName>
</protein>
<keyword evidence="3" id="KW-0689">Ribosomal protein</keyword>
<feature type="compositionally biased region" description="Basic and acidic residues" evidence="7">
    <location>
        <begin position="63"/>
        <end position="83"/>
    </location>
</feature>
<evidence type="ECO:0000256" key="3">
    <source>
        <dbReference type="ARBA" id="ARBA00022980"/>
    </source>
</evidence>
<dbReference type="Pfam" id="PF10501">
    <property type="entry name" value="Ribosomal_L50"/>
    <property type="match status" value="1"/>
</dbReference>
<reference evidence="8" key="2">
    <citation type="journal article" date="2022" name="Microb. Genom.">
        <title>A chromosome-scale genome assembly of the tomato pathogen Cladosporium fulvum reveals a compartmentalized genome architecture and the presence of a dispensable chromosome.</title>
        <authorList>
            <person name="Zaccaron A.Z."/>
            <person name="Chen L.H."/>
            <person name="Samaras A."/>
            <person name="Stergiopoulos I."/>
        </authorList>
    </citation>
    <scope>NUCLEOTIDE SEQUENCE</scope>
    <source>
        <strain evidence="8">Race5_Kim</strain>
    </source>
</reference>
<dbReference type="KEGG" id="ffu:CLAFUR5_10309"/>
<keyword evidence="4" id="KW-0496">Mitochondrion</keyword>
<gene>
    <name evidence="8" type="ORF">CLAFUR5_10309</name>
</gene>
<evidence type="ECO:0000256" key="5">
    <source>
        <dbReference type="ARBA" id="ARBA00023274"/>
    </source>
</evidence>
<keyword evidence="9" id="KW-1185">Reference proteome</keyword>
<reference evidence="8" key="1">
    <citation type="submission" date="2021-12" db="EMBL/GenBank/DDBJ databases">
        <authorList>
            <person name="Zaccaron A."/>
            <person name="Stergiopoulos I."/>
        </authorList>
    </citation>
    <scope>NUCLEOTIDE SEQUENCE</scope>
    <source>
        <strain evidence="8">Race5_Kim</strain>
    </source>
</reference>
<dbReference type="InterPro" id="IPR018305">
    <property type="entry name" value="Ribosomal_m50"/>
</dbReference>
<dbReference type="GeneID" id="71990187"/>
<evidence type="ECO:0000256" key="1">
    <source>
        <dbReference type="ARBA" id="ARBA00004173"/>
    </source>
</evidence>
<dbReference type="AlphaFoldDB" id="A0A9Q8PCL5"/>
<evidence type="ECO:0000256" key="2">
    <source>
        <dbReference type="ARBA" id="ARBA00008860"/>
    </source>
</evidence>
<comment type="similarity">
    <text evidence="2">Belongs to the mitochondrion-specific ribosomal protein mL50 family.</text>
</comment>
<accession>A0A9Q8PCL5</accession>
<dbReference type="GO" id="GO:1990904">
    <property type="term" value="C:ribonucleoprotein complex"/>
    <property type="evidence" value="ECO:0007669"/>
    <property type="project" value="UniProtKB-KW"/>
</dbReference>
<keyword evidence="5" id="KW-0687">Ribonucleoprotein</keyword>
<dbReference type="OrthoDB" id="6220758at2759"/>
<dbReference type="GO" id="GO:0005840">
    <property type="term" value="C:ribosome"/>
    <property type="evidence" value="ECO:0007669"/>
    <property type="project" value="UniProtKB-KW"/>
</dbReference>
<organism evidence="8 9">
    <name type="scientific">Passalora fulva</name>
    <name type="common">Tomato leaf mold</name>
    <name type="synonym">Cladosporium fulvum</name>
    <dbReference type="NCBI Taxonomy" id="5499"/>
    <lineage>
        <taxon>Eukaryota</taxon>
        <taxon>Fungi</taxon>
        <taxon>Dikarya</taxon>
        <taxon>Ascomycota</taxon>
        <taxon>Pezizomycotina</taxon>
        <taxon>Dothideomycetes</taxon>
        <taxon>Dothideomycetidae</taxon>
        <taxon>Mycosphaerellales</taxon>
        <taxon>Mycosphaerellaceae</taxon>
        <taxon>Fulvia</taxon>
    </lineage>
</organism>
<evidence type="ECO:0000256" key="7">
    <source>
        <dbReference type="SAM" id="MobiDB-lite"/>
    </source>
</evidence>
<evidence type="ECO:0000313" key="8">
    <source>
        <dbReference type="EMBL" id="UJO19957.1"/>
    </source>
</evidence>